<evidence type="ECO:0000259" key="2">
    <source>
        <dbReference type="Pfam" id="PF07734"/>
    </source>
</evidence>
<organism evidence="3 4">
    <name type="scientific">Cicer arietinum</name>
    <name type="common">Chickpea</name>
    <name type="synonym">Garbanzo</name>
    <dbReference type="NCBI Taxonomy" id="3827"/>
    <lineage>
        <taxon>Eukaryota</taxon>
        <taxon>Viridiplantae</taxon>
        <taxon>Streptophyta</taxon>
        <taxon>Embryophyta</taxon>
        <taxon>Tracheophyta</taxon>
        <taxon>Spermatophyta</taxon>
        <taxon>Magnoliopsida</taxon>
        <taxon>eudicotyledons</taxon>
        <taxon>Gunneridae</taxon>
        <taxon>Pentapetalae</taxon>
        <taxon>rosids</taxon>
        <taxon>fabids</taxon>
        <taxon>Fabales</taxon>
        <taxon>Fabaceae</taxon>
        <taxon>Papilionoideae</taxon>
        <taxon>50 kb inversion clade</taxon>
        <taxon>NPAAA clade</taxon>
        <taxon>Hologalegina</taxon>
        <taxon>IRL clade</taxon>
        <taxon>Cicereae</taxon>
        <taxon>Cicer</taxon>
    </lineage>
</organism>
<feature type="region of interest" description="Disordered" evidence="1">
    <location>
        <begin position="24"/>
        <end position="57"/>
    </location>
</feature>
<accession>A0A1S2XFB5</accession>
<dbReference type="AlphaFoldDB" id="A0A1S2XFB5"/>
<gene>
    <name evidence="4" type="primary">LOC101507133</name>
</gene>
<proteinExistence type="predicted"/>
<feature type="compositionally biased region" description="Low complexity" evidence="1">
    <location>
        <begin position="43"/>
        <end position="57"/>
    </location>
</feature>
<dbReference type="Pfam" id="PF07734">
    <property type="entry name" value="FBA_1"/>
    <property type="match status" value="1"/>
</dbReference>
<keyword evidence="3" id="KW-1185">Reference proteome</keyword>
<dbReference type="Proteomes" id="UP000087171">
    <property type="component" value="Chromosome Ca1"/>
</dbReference>
<evidence type="ECO:0000256" key="1">
    <source>
        <dbReference type="SAM" id="MobiDB-lite"/>
    </source>
</evidence>
<dbReference type="InterPro" id="IPR006527">
    <property type="entry name" value="F-box-assoc_dom_typ1"/>
</dbReference>
<evidence type="ECO:0000313" key="4">
    <source>
        <dbReference type="RefSeq" id="XP_004488486.1"/>
    </source>
</evidence>
<dbReference type="OrthoDB" id="1555129at2759"/>
<sequence length="274" mass="31167">MAQQVQHDQETTLLRTWMADHLAPKLGIPPPHPHPIPPPSQVPHPGKSSSSEGSSPSLASYLVPLTNELDEPLHSTLYLLSDDKFKNRVKLDWPPPFHEDDSCIHILSFVAVNGMRGSRTQNVYFGTLLQINSRDDYKVIQKLVFFVDDNVDVPCVEPIGFSPIWEIYSLRSNSWRKLDVDMSYRRTYDELYMDGVCHWWSINDYGSLSNVGPCLLSFDLCNKVFLTTPFPSDMVDRFDILHLVLLNGSIAFIIYDKATTLHIRILGEHGVKES</sequence>
<feature type="compositionally biased region" description="Pro residues" evidence="1">
    <location>
        <begin position="27"/>
        <end position="42"/>
    </location>
</feature>
<evidence type="ECO:0000313" key="3">
    <source>
        <dbReference type="Proteomes" id="UP000087171"/>
    </source>
</evidence>
<reference evidence="4" key="2">
    <citation type="submission" date="2025-08" db="UniProtKB">
        <authorList>
            <consortium name="RefSeq"/>
        </authorList>
    </citation>
    <scope>IDENTIFICATION</scope>
    <source>
        <tissue evidence="4">Etiolated seedlings</tissue>
    </source>
</reference>
<protein>
    <submittedName>
        <fullName evidence="4">Uncharacterized protein LOC101507133</fullName>
    </submittedName>
</protein>
<reference evidence="3" key="1">
    <citation type="journal article" date="2013" name="Nat. Biotechnol.">
        <title>Draft genome sequence of chickpea (Cicer arietinum) provides a resource for trait improvement.</title>
        <authorList>
            <person name="Varshney R.K."/>
            <person name="Song C."/>
            <person name="Saxena R.K."/>
            <person name="Azam S."/>
            <person name="Yu S."/>
            <person name="Sharpe A.G."/>
            <person name="Cannon S."/>
            <person name="Baek J."/>
            <person name="Rosen B.D."/>
            <person name="Tar'an B."/>
            <person name="Millan T."/>
            <person name="Zhang X."/>
            <person name="Ramsay L.D."/>
            <person name="Iwata A."/>
            <person name="Wang Y."/>
            <person name="Nelson W."/>
            <person name="Farmer A.D."/>
            <person name="Gaur P.M."/>
            <person name="Soderlund C."/>
            <person name="Penmetsa R.V."/>
            <person name="Xu C."/>
            <person name="Bharti A.K."/>
            <person name="He W."/>
            <person name="Winter P."/>
            <person name="Zhao S."/>
            <person name="Hane J.K."/>
            <person name="Carrasquilla-Garcia N."/>
            <person name="Condie J.A."/>
            <person name="Upadhyaya H.D."/>
            <person name="Luo M.C."/>
            <person name="Thudi M."/>
            <person name="Gowda C.L."/>
            <person name="Singh N.P."/>
            <person name="Lichtenzveig J."/>
            <person name="Gali K.K."/>
            <person name="Rubio J."/>
            <person name="Nadarajan N."/>
            <person name="Dolezel J."/>
            <person name="Bansal K.C."/>
            <person name="Xu X."/>
            <person name="Edwards D."/>
            <person name="Zhang G."/>
            <person name="Kahl G."/>
            <person name="Gil J."/>
            <person name="Singh K.B."/>
            <person name="Datta S.K."/>
            <person name="Jackson S.A."/>
            <person name="Wang J."/>
            <person name="Cook D.R."/>
        </authorList>
    </citation>
    <scope>NUCLEOTIDE SEQUENCE [LARGE SCALE GENOMIC DNA]</scope>
    <source>
        <strain evidence="3">cv. CDC Frontier</strain>
    </source>
</reference>
<dbReference type="RefSeq" id="XP_004488486.1">
    <property type="nucleotide sequence ID" value="XM_004488429.1"/>
</dbReference>
<feature type="domain" description="F-box associated beta-propeller type 1" evidence="2">
    <location>
        <begin position="133"/>
        <end position="235"/>
    </location>
</feature>
<dbReference type="PaxDb" id="3827-XP_004488486.1"/>
<name>A0A1S2XFB5_CICAR</name>